<comment type="caution">
    <text evidence="3">The sequence shown here is derived from an EMBL/GenBank/DDBJ whole genome shotgun (WGS) entry which is preliminary data.</text>
</comment>
<dbReference type="RefSeq" id="WP_204711675.1">
    <property type="nucleotide sequence ID" value="NZ_JBHSZV010000039.1"/>
</dbReference>
<evidence type="ECO:0000313" key="4">
    <source>
        <dbReference type="Proteomes" id="UP001596410"/>
    </source>
</evidence>
<dbReference type="PANTHER" id="PTHR30336">
    <property type="entry name" value="INNER MEMBRANE PROTEIN, PROBABLE PERMEASE"/>
    <property type="match status" value="1"/>
</dbReference>
<dbReference type="Pfam" id="PF02698">
    <property type="entry name" value="DUF218"/>
    <property type="match status" value="1"/>
</dbReference>
<dbReference type="CDD" id="cd06259">
    <property type="entry name" value="YdcF-like"/>
    <property type="match status" value="1"/>
</dbReference>
<accession>A0ABW2ELD2</accession>
<keyword evidence="4" id="KW-1185">Reference proteome</keyword>
<dbReference type="InterPro" id="IPR014729">
    <property type="entry name" value="Rossmann-like_a/b/a_fold"/>
</dbReference>
<dbReference type="PANTHER" id="PTHR30336:SF20">
    <property type="entry name" value="DUF218 DOMAIN-CONTAINING PROTEIN"/>
    <property type="match status" value="1"/>
</dbReference>
<feature type="domain" description="DUF218" evidence="2">
    <location>
        <begin position="48"/>
        <end position="182"/>
    </location>
</feature>
<organism evidence="3 4">
    <name type="scientific">Halobacillus seohaensis</name>
    <dbReference type="NCBI Taxonomy" id="447421"/>
    <lineage>
        <taxon>Bacteria</taxon>
        <taxon>Bacillati</taxon>
        <taxon>Bacillota</taxon>
        <taxon>Bacilli</taxon>
        <taxon>Bacillales</taxon>
        <taxon>Bacillaceae</taxon>
        <taxon>Halobacillus</taxon>
    </lineage>
</organism>
<evidence type="ECO:0000259" key="2">
    <source>
        <dbReference type="Pfam" id="PF02698"/>
    </source>
</evidence>
<dbReference type="Gene3D" id="3.40.50.620">
    <property type="entry name" value="HUPs"/>
    <property type="match status" value="1"/>
</dbReference>
<proteinExistence type="predicted"/>
<name>A0ABW2ELD2_9BACI</name>
<keyword evidence="1" id="KW-0812">Transmembrane</keyword>
<evidence type="ECO:0000313" key="3">
    <source>
        <dbReference type="EMBL" id="MFC7063123.1"/>
    </source>
</evidence>
<feature type="transmembrane region" description="Helical" evidence="1">
    <location>
        <begin position="12"/>
        <end position="33"/>
    </location>
</feature>
<dbReference type="InterPro" id="IPR051599">
    <property type="entry name" value="Cell_Envelope_Assoc"/>
</dbReference>
<keyword evidence="1" id="KW-1133">Transmembrane helix</keyword>
<gene>
    <name evidence="3" type="ORF">ACFQIC_14960</name>
</gene>
<protein>
    <submittedName>
        <fullName evidence="3">YdcF family protein</fullName>
    </submittedName>
</protein>
<sequence>MSVTKQKIRRILLVLFLTNLFIILTVSIILLTIGPDLLIKKNNPKPSDAIVVLSGNQERLEHASDLYNKGLADHIILSNSTESGTTMEEAISLGIPKKSLLGERGATSTYENSLFTKEIMKENNFNSAIIVTSNYHALRSKFTFDKVYNDDIQLSYSFAPSFYNPDNGITKRESETAFKEYAKLSGYWFRSLFQW</sequence>
<reference evidence="4" key="1">
    <citation type="journal article" date="2019" name="Int. J. Syst. Evol. Microbiol.">
        <title>The Global Catalogue of Microorganisms (GCM) 10K type strain sequencing project: providing services to taxonomists for standard genome sequencing and annotation.</title>
        <authorList>
            <consortium name="The Broad Institute Genomics Platform"/>
            <consortium name="The Broad Institute Genome Sequencing Center for Infectious Disease"/>
            <person name="Wu L."/>
            <person name="Ma J."/>
        </authorList>
    </citation>
    <scope>NUCLEOTIDE SEQUENCE [LARGE SCALE GENOMIC DNA]</scope>
    <source>
        <strain evidence="4">CGMCC 4.1621</strain>
    </source>
</reference>
<dbReference type="EMBL" id="JBHSZV010000039">
    <property type="protein sequence ID" value="MFC7063123.1"/>
    <property type="molecule type" value="Genomic_DNA"/>
</dbReference>
<evidence type="ECO:0000256" key="1">
    <source>
        <dbReference type="SAM" id="Phobius"/>
    </source>
</evidence>
<dbReference type="InterPro" id="IPR003848">
    <property type="entry name" value="DUF218"/>
</dbReference>
<keyword evidence="1" id="KW-0472">Membrane</keyword>
<dbReference type="Proteomes" id="UP001596410">
    <property type="component" value="Unassembled WGS sequence"/>
</dbReference>